<dbReference type="Pfam" id="PF07727">
    <property type="entry name" value="RVT_2"/>
    <property type="match status" value="2"/>
</dbReference>
<dbReference type="InterPro" id="IPR005162">
    <property type="entry name" value="Retrotrans_gag_dom"/>
</dbReference>
<keyword evidence="1" id="KW-0812">Transmembrane</keyword>
<keyword evidence="1" id="KW-1133">Transmembrane helix</keyword>
<dbReference type="Pfam" id="PF00069">
    <property type="entry name" value="Pkinase"/>
    <property type="match status" value="1"/>
</dbReference>
<dbReference type="InterPro" id="IPR043502">
    <property type="entry name" value="DNA/RNA_pol_sf"/>
</dbReference>
<organism evidence="3">
    <name type="scientific">Vitis vinifera</name>
    <name type="common">Grape</name>
    <dbReference type="NCBI Taxonomy" id="29760"/>
    <lineage>
        <taxon>Eukaryota</taxon>
        <taxon>Viridiplantae</taxon>
        <taxon>Streptophyta</taxon>
        <taxon>Embryophyta</taxon>
        <taxon>Tracheophyta</taxon>
        <taxon>Spermatophyta</taxon>
        <taxon>Magnoliopsida</taxon>
        <taxon>eudicotyledons</taxon>
        <taxon>Gunneridae</taxon>
        <taxon>Pentapetalae</taxon>
        <taxon>rosids</taxon>
        <taxon>Vitales</taxon>
        <taxon>Vitaceae</taxon>
        <taxon>Viteae</taxon>
        <taxon>Vitis</taxon>
    </lineage>
</organism>
<dbReference type="SUPFAM" id="SSF56112">
    <property type="entry name" value="Protein kinase-like (PK-like)"/>
    <property type="match status" value="1"/>
</dbReference>
<sequence>MVISWLLNSVSREIADSLMYIATTSEIWMDLRDQFRQSNAHWIFQLRKQLIALQQGGLDINTYYTRFKVLWEELKNFQPLPACHCGGMQAWVEYQQQEHVIQFLMGLNDSYSQTRSQILMMEPIPPLAKVFALVLQEERQRSINQGFSSLLQPLALGDSSQASANTHIGSSASKPKFERPQCTHCGLQGHAMDRCYKLHGYPLGYKPKSKSQLGQVQANQTSSLVSNEPAAADLTLYIIRFLSIIIFILLVAYCLCYGSTLTRHRDKFSHRAIRSVFLGYPPGCKGYKLLNLDTNAIYISRDVVFHEALFPFQTNNQEPSLSELFSDNVLPSAHRSTFSSPLTLVNDPTPTFPKQNLVTTPSCPSQVAKPPSYLQDYHCYATVSQPTPVLYPLSSVLSYDKLSSSHRALVHAIFSHVEPTSFTQAVEIPKCKLAVGCKWVYKLKFRANGTLERHKAHLVAKGYTKKGLDHVDTFSPVAKLVTIKLLLALAAIHGWHLIQLDVNNAFLHGDLIEEVYMCLPQGYHREGETPPSPNTVCRLHKSIYGLKQASRQWFAKLSSVLLRRVLVYVDHIIVASNDSNSIADLKCFIDSQFKLKDPGQLKYFLGLEVARSKNGISISQRHYALQLLSEAGFLGCKPANTPMEANIKLTQDDGEPLKDPELYRRLIWKLLYLTITRPDLSYVVNRLSQYLANPRTAHLQLKAFVDSDWAACKETRRSISGFCVFLGELLILWKSKKQSTVSHSSAEAEYRAMANVTCELATLPGKQEPLIQQFGREYTHFIFESQIITKSGFIIQLDWISTRIFCRLTILNLTGNNLTGSVPQAVINKFEEGTLSLGENPNLCLSVSCQGKKKKKFLVPLLIAIPTVIVILILITALAIIRKLIKRRGTKETVTECPKEGPLKSGNSEFTFSDVARREVADVLNWKQRLQIAVDAAQGLEYLHIGCKPPIVHRDMKSSKILLTETQQAKIADFGMSRDLATESGAFISTVPAGTPEYLDPE</sequence>
<feature type="transmembrane region" description="Helical" evidence="1">
    <location>
        <begin position="857"/>
        <end position="881"/>
    </location>
</feature>
<dbReference type="ExpressionAtlas" id="A5B3C1">
    <property type="expression patterns" value="baseline and differential"/>
</dbReference>
<feature type="domain" description="Protein kinase" evidence="2">
    <location>
        <begin position="768"/>
        <end position="1002"/>
    </location>
</feature>
<dbReference type="PANTHER" id="PTHR34222:SF99">
    <property type="entry name" value="PROTEIN, PUTATIVE-RELATED"/>
    <property type="match status" value="1"/>
</dbReference>
<dbReference type="PROSITE" id="PS50011">
    <property type="entry name" value="PROTEIN_KINASE_DOM"/>
    <property type="match status" value="1"/>
</dbReference>
<evidence type="ECO:0000259" key="2">
    <source>
        <dbReference type="PROSITE" id="PS50011"/>
    </source>
</evidence>
<dbReference type="AlphaFoldDB" id="A5B3C1"/>
<dbReference type="EMBL" id="AM445195">
    <property type="protein sequence ID" value="CAN65182.1"/>
    <property type="molecule type" value="Genomic_DNA"/>
</dbReference>
<dbReference type="GO" id="GO:0005524">
    <property type="term" value="F:ATP binding"/>
    <property type="evidence" value="ECO:0007669"/>
    <property type="project" value="InterPro"/>
</dbReference>
<dbReference type="InterPro" id="IPR057670">
    <property type="entry name" value="SH3_retrovirus"/>
</dbReference>
<gene>
    <name evidence="3" type="ORF">VITISV_029570</name>
</gene>
<dbReference type="InterPro" id="IPR011009">
    <property type="entry name" value="Kinase-like_dom_sf"/>
</dbReference>
<dbReference type="PANTHER" id="PTHR34222">
    <property type="entry name" value="GAG_PRE-INTEGRS DOMAIN-CONTAINING PROTEIN"/>
    <property type="match status" value="1"/>
</dbReference>
<name>A5B3C1_VITVI</name>
<dbReference type="InterPro" id="IPR013103">
    <property type="entry name" value="RVT_2"/>
</dbReference>
<dbReference type="SUPFAM" id="SSF56672">
    <property type="entry name" value="DNA/RNA polymerases"/>
    <property type="match status" value="1"/>
</dbReference>
<dbReference type="InterPro" id="IPR000719">
    <property type="entry name" value="Prot_kinase_dom"/>
</dbReference>
<reference evidence="3" key="1">
    <citation type="journal article" date="2007" name="PLoS ONE">
        <title>The first genome sequence of an elite grapevine cultivar (Pinot noir Vitis vinifera L.): coping with a highly heterozygous genome.</title>
        <authorList>
            <person name="Velasco R."/>
            <person name="Zharkikh A."/>
            <person name="Troggio M."/>
            <person name="Cartwright D.A."/>
            <person name="Cestaro A."/>
            <person name="Pruss D."/>
            <person name="Pindo M."/>
            <person name="FitzGerald L.M."/>
            <person name="Vezzulli S."/>
            <person name="Reid J."/>
            <person name="Malacarne G."/>
            <person name="Iliev D."/>
            <person name="Coppola G."/>
            <person name="Wardell B."/>
            <person name="Micheletti D."/>
            <person name="Macalma T."/>
            <person name="Facci M."/>
            <person name="Mitchell J.T."/>
            <person name="Perazzolli M."/>
            <person name="Eldredge G."/>
            <person name="Gatto P."/>
            <person name="Oyzerski R."/>
            <person name="Moretto M."/>
            <person name="Gutin N."/>
            <person name="Stefanini M."/>
            <person name="Chen Y."/>
            <person name="Segala C."/>
            <person name="Davenport C."/>
            <person name="Dematte L."/>
            <person name="Mraz A."/>
            <person name="Battilana J."/>
            <person name="Stormo K."/>
            <person name="Costa F."/>
            <person name="Tao Q."/>
            <person name="Si-Ammour A."/>
            <person name="Harkins T."/>
            <person name="Lackey A."/>
            <person name="Perbost C."/>
            <person name="Taillon B."/>
            <person name="Stella A."/>
            <person name="Solovyev V."/>
            <person name="Fawcett J.A."/>
            <person name="Sterck L."/>
            <person name="Vandepoele K."/>
            <person name="Grando S.M."/>
            <person name="Toppo S."/>
            <person name="Moser C."/>
            <person name="Lanchbury J."/>
            <person name="Bogden R."/>
            <person name="Skolnick M."/>
            <person name="Sgaramella V."/>
            <person name="Bhatnagar S.K."/>
            <person name="Fontana P."/>
            <person name="Gutin A."/>
            <person name="Van de Peer Y."/>
            <person name="Salamini F."/>
            <person name="Viola R."/>
        </authorList>
    </citation>
    <scope>NUCLEOTIDE SEQUENCE</scope>
</reference>
<dbReference type="CDD" id="cd09272">
    <property type="entry name" value="RNase_HI_RT_Ty1"/>
    <property type="match status" value="1"/>
</dbReference>
<evidence type="ECO:0000256" key="1">
    <source>
        <dbReference type="SAM" id="Phobius"/>
    </source>
</evidence>
<dbReference type="Pfam" id="PF25597">
    <property type="entry name" value="SH3_retrovirus"/>
    <property type="match status" value="1"/>
</dbReference>
<proteinExistence type="predicted"/>
<protein>
    <recommendedName>
        <fullName evidence="2">Protein kinase domain-containing protein</fullName>
    </recommendedName>
</protein>
<dbReference type="Gene3D" id="1.10.510.10">
    <property type="entry name" value="Transferase(Phosphotransferase) domain 1"/>
    <property type="match status" value="1"/>
</dbReference>
<keyword evidence="1" id="KW-0472">Membrane</keyword>
<evidence type="ECO:0000313" key="3">
    <source>
        <dbReference type="EMBL" id="CAN65182.1"/>
    </source>
</evidence>
<dbReference type="GO" id="GO:0004672">
    <property type="term" value="F:protein kinase activity"/>
    <property type="evidence" value="ECO:0007669"/>
    <property type="project" value="InterPro"/>
</dbReference>
<dbReference type="Pfam" id="PF03732">
    <property type="entry name" value="Retrotrans_gag"/>
    <property type="match status" value="1"/>
</dbReference>
<accession>A5B3C1</accession>
<feature type="transmembrane region" description="Helical" evidence="1">
    <location>
        <begin position="237"/>
        <end position="258"/>
    </location>
</feature>